<keyword evidence="2" id="KW-1185">Reference proteome</keyword>
<dbReference type="HOGENOM" id="CLU_1056108_0_0_2"/>
<name>W8NR64_9EURY</name>
<proteinExistence type="predicted"/>
<reference evidence="1 2" key="1">
    <citation type="submission" date="2014-02" db="EMBL/GenBank/DDBJ databases">
        <title>Genome Sequence of an Hyperthermophilic Archaeon, Thermococcus nautili 30-1, producing viral vesicles.</title>
        <authorList>
            <person name="Oberto J."/>
            <person name="Gaudin M."/>
            <person name="Cossu M."/>
            <person name="Gorlas A."/>
            <person name="Slesarev A."/>
            <person name="Marguet E."/>
            <person name="Forterre P."/>
        </authorList>
    </citation>
    <scope>NUCLEOTIDE SEQUENCE [LARGE SCALE GENOMIC DNA]</scope>
    <source>
        <strain evidence="1 2">30-1</strain>
    </source>
</reference>
<dbReference type="OrthoDB" id="101042at2157"/>
<protein>
    <submittedName>
        <fullName evidence="1">Uncharacterized protein</fullName>
    </submittedName>
</protein>
<dbReference type="EMBL" id="CP007264">
    <property type="protein sequence ID" value="AHL21698.1"/>
    <property type="molecule type" value="Genomic_DNA"/>
</dbReference>
<dbReference type="eggNOG" id="arCOG07627">
    <property type="taxonomic scope" value="Archaea"/>
</dbReference>
<evidence type="ECO:0000313" key="2">
    <source>
        <dbReference type="Proteomes" id="UP000019434"/>
    </source>
</evidence>
<sequence length="263" mass="29605">MRKVALSLFLVAIVVLAAGCVGKSTGLTEEKVINAIKNIKTAHYDENFTMAMDFTIPDDNTTINMTMHFRINAMMDRVKKRALGNYTGWVYYSGLNMTFNWPVYIEGNDTYLKVDGKWYNATDNQETGAGSYNLDAIRAILNSTNVSIMPVDGGYQFKLNVTFEQFANATGRTYALDRLFQINGTVETHAGWVLVKLKKDGTPYYIETYFDLTLNIPHPLTNDTIPVHVIVHDSEALNKINEPVVIEKPKGVENAPRFDGLWD</sequence>
<dbReference type="STRING" id="195522.BD01_0067"/>
<dbReference type="KEGG" id="tnu:BD01_0067"/>
<gene>
    <name evidence="1" type="ORF">BD01_0067</name>
</gene>
<accession>W8NR64</accession>
<evidence type="ECO:0000313" key="1">
    <source>
        <dbReference type="EMBL" id="AHL21698.1"/>
    </source>
</evidence>
<organism evidence="1 2">
    <name type="scientific">Thermococcus nautili</name>
    <dbReference type="NCBI Taxonomy" id="195522"/>
    <lineage>
        <taxon>Archaea</taxon>
        <taxon>Methanobacteriati</taxon>
        <taxon>Methanobacteriota</taxon>
        <taxon>Thermococci</taxon>
        <taxon>Thermococcales</taxon>
        <taxon>Thermococcaceae</taxon>
        <taxon>Thermococcus</taxon>
    </lineage>
</organism>
<dbReference type="GeneID" id="24958238"/>
<dbReference type="PROSITE" id="PS51257">
    <property type="entry name" value="PROKAR_LIPOPROTEIN"/>
    <property type="match status" value="1"/>
</dbReference>
<dbReference type="AlphaFoldDB" id="W8NR64"/>
<dbReference type="RefSeq" id="WP_042688754.1">
    <property type="nucleotide sequence ID" value="NZ_CP007264.1"/>
</dbReference>
<dbReference type="Proteomes" id="UP000019434">
    <property type="component" value="Chromosome"/>
</dbReference>